<proteinExistence type="predicted"/>
<comment type="caution">
    <text evidence="3">The sequence shown here is derived from an EMBL/GenBank/DDBJ whole genome shotgun (WGS) entry which is preliminary data.</text>
</comment>
<dbReference type="Pfam" id="PF00350">
    <property type="entry name" value="Dynamin_N"/>
    <property type="match status" value="1"/>
</dbReference>
<dbReference type="InterPro" id="IPR045063">
    <property type="entry name" value="Dynamin_N"/>
</dbReference>
<dbReference type="GO" id="GO:0005525">
    <property type="term" value="F:GTP binding"/>
    <property type="evidence" value="ECO:0007669"/>
    <property type="project" value="InterPro"/>
</dbReference>
<reference evidence="3 4" key="1">
    <citation type="submission" date="2019-07" db="EMBL/GenBank/DDBJ databases">
        <title>Whole genome shotgun sequence of Cellulomonas aerilata NBRC 106308.</title>
        <authorList>
            <person name="Hosoyama A."/>
            <person name="Uohara A."/>
            <person name="Ohji S."/>
            <person name="Ichikawa N."/>
        </authorList>
    </citation>
    <scope>NUCLEOTIDE SEQUENCE [LARGE SCALE GENOMIC DNA]</scope>
    <source>
        <strain evidence="3 4">NBRC 106308</strain>
    </source>
</reference>
<feature type="region of interest" description="Disordered" evidence="1">
    <location>
        <begin position="1"/>
        <end position="20"/>
    </location>
</feature>
<evidence type="ECO:0000313" key="3">
    <source>
        <dbReference type="EMBL" id="GEO34041.1"/>
    </source>
</evidence>
<organism evidence="3 4">
    <name type="scientific">Cellulomonas aerilata</name>
    <dbReference type="NCBI Taxonomy" id="515326"/>
    <lineage>
        <taxon>Bacteria</taxon>
        <taxon>Bacillati</taxon>
        <taxon>Actinomycetota</taxon>
        <taxon>Actinomycetes</taxon>
        <taxon>Micrococcales</taxon>
        <taxon>Cellulomonadaceae</taxon>
        <taxon>Cellulomonas</taxon>
    </lineage>
</organism>
<evidence type="ECO:0000259" key="2">
    <source>
        <dbReference type="Pfam" id="PF00350"/>
    </source>
</evidence>
<sequence>MSAQPDLHATDASTEPPTVTPSLLDAVRDLRRDVERTTFPLELPGVEEARASRARLLDQLSDHLLPRLEQLSAPAVVVLAGSTGAGKSTLANSLLGTEVSPAGVLRPTTRRPVLVHHPDDGELLAGHPLMGAVDVVPHDGVPRGIALLDAPDLDSVLRSNRETARRLLEAADLWLFVTTAARYGDALPWRVLDGAMERRASVAMVLNRVPTESLATVRGDLLTRLRERGMQGVPLFVLPDVGPHEGLLEPSAVAPINRWLTTVAGPDRARSVIARTLRGSLGSLRGWVDGLAESVQEQVDAAGALRVRIAAAVASPTAAAGGAVLAGAVADGAVRASWAELATGAGPLARAVGRSGRLRGSRRTARTREAALEPLLEHLERSAAAALDAAATTAETELRARLTGPDAPPGSAGLVAGWATHDHAEARTREARRSAHQWVRSADDAVAALVASGDPDTARRAQGAASALGARGLAAVLLAAAAGLAPAGQLMHAALGDAGVPVREALRDGLVQRAREQVSQEAASLERHLTVPDLAPDAASRLRLRLAVLKGLT</sequence>
<dbReference type="GO" id="GO:0043024">
    <property type="term" value="F:ribosomal small subunit binding"/>
    <property type="evidence" value="ECO:0007669"/>
    <property type="project" value="TreeGrafter"/>
</dbReference>
<accession>A0A512DC43</accession>
<keyword evidence="4" id="KW-1185">Reference proteome</keyword>
<dbReference type="Proteomes" id="UP000321181">
    <property type="component" value="Unassembled WGS sequence"/>
</dbReference>
<feature type="compositionally biased region" description="Polar residues" evidence="1">
    <location>
        <begin position="11"/>
        <end position="20"/>
    </location>
</feature>
<dbReference type="SUPFAM" id="SSF52540">
    <property type="entry name" value="P-loop containing nucleoside triphosphate hydrolases"/>
    <property type="match status" value="1"/>
</dbReference>
<dbReference type="GO" id="GO:0019843">
    <property type="term" value="F:rRNA binding"/>
    <property type="evidence" value="ECO:0007669"/>
    <property type="project" value="TreeGrafter"/>
</dbReference>
<dbReference type="PANTHER" id="PTHR42698">
    <property type="entry name" value="GTPASE ERA"/>
    <property type="match status" value="1"/>
</dbReference>
<feature type="domain" description="Dynamin N-terminal" evidence="2">
    <location>
        <begin position="77"/>
        <end position="120"/>
    </location>
</feature>
<dbReference type="GO" id="GO:0000028">
    <property type="term" value="P:ribosomal small subunit assembly"/>
    <property type="evidence" value="ECO:0007669"/>
    <property type="project" value="TreeGrafter"/>
</dbReference>
<evidence type="ECO:0000256" key="1">
    <source>
        <dbReference type="SAM" id="MobiDB-lite"/>
    </source>
</evidence>
<gene>
    <name evidence="3" type="ORF">CAE01nite_17660</name>
</gene>
<dbReference type="GO" id="GO:0005829">
    <property type="term" value="C:cytosol"/>
    <property type="evidence" value="ECO:0007669"/>
    <property type="project" value="TreeGrafter"/>
</dbReference>
<dbReference type="Gene3D" id="3.40.50.300">
    <property type="entry name" value="P-loop containing nucleotide triphosphate hydrolases"/>
    <property type="match status" value="1"/>
</dbReference>
<protein>
    <recommendedName>
        <fullName evidence="2">Dynamin N-terminal domain-containing protein</fullName>
    </recommendedName>
</protein>
<evidence type="ECO:0000313" key="4">
    <source>
        <dbReference type="Proteomes" id="UP000321181"/>
    </source>
</evidence>
<name>A0A512DC43_9CELL</name>
<dbReference type="EMBL" id="BJYY01000013">
    <property type="protein sequence ID" value="GEO34041.1"/>
    <property type="molecule type" value="Genomic_DNA"/>
</dbReference>
<dbReference type="PANTHER" id="PTHR42698:SF1">
    <property type="entry name" value="GTPASE ERA, MITOCHONDRIAL"/>
    <property type="match status" value="1"/>
</dbReference>
<dbReference type="InterPro" id="IPR005662">
    <property type="entry name" value="GTPase_Era-like"/>
</dbReference>
<dbReference type="InterPro" id="IPR027417">
    <property type="entry name" value="P-loop_NTPase"/>
</dbReference>
<dbReference type="AlphaFoldDB" id="A0A512DC43"/>